<dbReference type="Proteomes" id="UP000290189">
    <property type="component" value="Unassembled WGS sequence"/>
</dbReference>
<evidence type="ECO:0000313" key="2">
    <source>
        <dbReference type="Proteomes" id="UP000290189"/>
    </source>
</evidence>
<gene>
    <name evidence="1" type="ORF">PLBR_LOCUS4952</name>
</gene>
<dbReference type="AlphaFoldDB" id="A0A3P3YC56"/>
<sequence>MPSSLGAGERLALEVRHSGSCGVLDGPDIAQGASGRPLGHRLIHGGNTPADLVDLGLERRNTIGSVGLRSGSAGEVRQCQLGVLGLERASMTGPTLSRRTQRVASAR</sequence>
<proteinExistence type="predicted"/>
<dbReference type="EMBL" id="OVEO01000008">
    <property type="protein sequence ID" value="SPQ97737.1"/>
    <property type="molecule type" value="Genomic_DNA"/>
</dbReference>
<name>A0A3P3YC56_PLABS</name>
<geneLocation type="mitochondrion" evidence="1"/>
<evidence type="ECO:0000313" key="1">
    <source>
        <dbReference type="EMBL" id="SPQ97737.1"/>
    </source>
</evidence>
<keyword evidence="1" id="KW-0496">Mitochondrion</keyword>
<accession>A0A3P3YC56</accession>
<reference evidence="1 2" key="1">
    <citation type="submission" date="2018-03" db="EMBL/GenBank/DDBJ databases">
        <authorList>
            <person name="Fogelqvist J."/>
        </authorList>
    </citation>
    <scope>NUCLEOTIDE SEQUENCE [LARGE SCALE GENOMIC DNA]</scope>
</reference>
<organism evidence="1 2">
    <name type="scientific">Plasmodiophora brassicae</name>
    <name type="common">Clubroot disease agent</name>
    <dbReference type="NCBI Taxonomy" id="37360"/>
    <lineage>
        <taxon>Eukaryota</taxon>
        <taxon>Sar</taxon>
        <taxon>Rhizaria</taxon>
        <taxon>Endomyxa</taxon>
        <taxon>Phytomyxea</taxon>
        <taxon>Plasmodiophorida</taxon>
        <taxon>Plasmodiophoridae</taxon>
        <taxon>Plasmodiophora</taxon>
    </lineage>
</organism>
<protein>
    <submittedName>
        <fullName evidence="1">Uncharacterized protein</fullName>
    </submittedName>
</protein>